<evidence type="ECO:0000256" key="4">
    <source>
        <dbReference type="ARBA" id="ARBA00022840"/>
    </source>
</evidence>
<keyword evidence="5" id="KW-0460">Magnesium</keyword>
<protein>
    <submittedName>
        <fullName evidence="7">Glutathionylspermidine synthase family protein</fullName>
    </submittedName>
</protein>
<evidence type="ECO:0000256" key="1">
    <source>
        <dbReference type="ARBA" id="ARBA00022598"/>
    </source>
</evidence>
<gene>
    <name evidence="7" type="ORF">SFC79_06645</name>
</gene>
<dbReference type="EMBL" id="JAXQPW010000001">
    <property type="protein sequence ID" value="MDZ5661439.1"/>
    <property type="molecule type" value="Genomic_DNA"/>
</dbReference>
<dbReference type="Gene3D" id="3.30.1490.330">
    <property type="match status" value="1"/>
</dbReference>
<evidence type="ECO:0000313" key="8">
    <source>
        <dbReference type="Proteomes" id="UP001291999"/>
    </source>
</evidence>
<proteinExistence type="predicted"/>
<organism evidence="7 8">
    <name type="scientific">Nocardioides renjunii</name>
    <dbReference type="NCBI Taxonomy" id="3095075"/>
    <lineage>
        <taxon>Bacteria</taxon>
        <taxon>Bacillati</taxon>
        <taxon>Actinomycetota</taxon>
        <taxon>Actinomycetes</taxon>
        <taxon>Propionibacteriales</taxon>
        <taxon>Nocardioidaceae</taxon>
        <taxon>Nocardioides</taxon>
    </lineage>
</organism>
<keyword evidence="4" id="KW-0067">ATP-binding</keyword>
<keyword evidence="3" id="KW-0547">Nucleotide-binding</keyword>
<evidence type="ECO:0000313" key="7">
    <source>
        <dbReference type="EMBL" id="MDZ5661439.1"/>
    </source>
</evidence>
<dbReference type="Pfam" id="PF03738">
    <property type="entry name" value="GSP_synth"/>
    <property type="match status" value="1"/>
</dbReference>
<evidence type="ECO:0000259" key="6">
    <source>
        <dbReference type="Pfam" id="PF03738"/>
    </source>
</evidence>
<name>A0ABU5K8Z9_9ACTN</name>
<reference evidence="7 8" key="1">
    <citation type="submission" date="2023-11" db="EMBL/GenBank/DDBJ databases">
        <title>Novel species in genus Nocardioides.</title>
        <authorList>
            <person name="Zhou H."/>
        </authorList>
    </citation>
    <scope>NUCLEOTIDE SEQUENCE [LARGE SCALE GENOMIC DNA]</scope>
    <source>
        <strain evidence="7 8">S-58</strain>
    </source>
</reference>
<keyword evidence="1" id="KW-0436">Ligase</keyword>
<dbReference type="InterPro" id="IPR005494">
    <property type="entry name" value="GSPS_pre-ATP-grasp-like_dom"/>
</dbReference>
<accession>A0ABU5K8Z9</accession>
<keyword evidence="2" id="KW-0479">Metal-binding</keyword>
<dbReference type="SUPFAM" id="SSF52440">
    <property type="entry name" value="PreATP-grasp domain"/>
    <property type="match status" value="1"/>
</dbReference>
<evidence type="ECO:0000256" key="2">
    <source>
        <dbReference type="ARBA" id="ARBA00022723"/>
    </source>
</evidence>
<sequence>MWRHRSRPRPDWRTTVVEQGLVFPTTPRPDGSELPYWNEEAWYELTMEEVELLEAATEELWEMCLQAVSHMATTMTDQRLGLPAGTLDVVRRSIADGDPALYARFDLAYGADGSVKMLEINGDTPTGLVETGVIQWRWMEDVMPEMDQWNSVHDRLVAGWRKLRRSGHFPGQQLHLLYDLGEEDSYDGGEMEMTVGYLMDTAVQAGWIALAHPMAEVGWNPDAREYRDVHDDPVRTAFKLYAWEQMLAEPFGRFIVDRAERIPTKWIEPAWKVLLSTKALLPVLWELYPRHRLLLPAYFDEPRELERWVAKPLHGREGDNIRIHLDDMLEDVVMPGDYGAEGFVYQQYTDLPSFEGNRVVLGSWIVDGEAAGMLVRESDGMVTDYFSRVAPHVISDGLAPTEAQVAQWLAERVGPDAPTLPGQGR</sequence>
<evidence type="ECO:0000256" key="5">
    <source>
        <dbReference type="ARBA" id="ARBA00022842"/>
    </source>
</evidence>
<keyword evidence="8" id="KW-1185">Reference proteome</keyword>
<evidence type="ECO:0000256" key="3">
    <source>
        <dbReference type="ARBA" id="ARBA00022741"/>
    </source>
</evidence>
<comment type="caution">
    <text evidence="7">The sequence shown here is derived from an EMBL/GenBank/DDBJ whole genome shotgun (WGS) entry which is preliminary data.</text>
</comment>
<dbReference type="RefSeq" id="WP_322423716.1">
    <property type="nucleotide sequence ID" value="NZ_CP141058.1"/>
</dbReference>
<feature type="domain" description="Glutathionylspermidine synthase pre-ATP-grasp-like" evidence="6">
    <location>
        <begin position="12"/>
        <end position="394"/>
    </location>
</feature>
<dbReference type="SUPFAM" id="SSF56059">
    <property type="entry name" value="Glutathione synthetase ATP-binding domain-like"/>
    <property type="match status" value="1"/>
</dbReference>
<dbReference type="Proteomes" id="UP001291999">
    <property type="component" value="Unassembled WGS sequence"/>
</dbReference>
<dbReference type="InterPro" id="IPR016185">
    <property type="entry name" value="PreATP-grasp_dom_sf"/>
</dbReference>